<organism evidence="3 4">
    <name type="scientific">Luteimonas notoginsengisoli</name>
    <dbReference type="NCBI Taxonomy" id="1578200"/>
    <lineage>
        <taxon>Bacteria</taxon>
        <taxon>Pseudomonadati</taxon>
        <taxon>Pseudomonadota</taxon>
        <taxon>Gammaproteobacteria</taxon>
        <taxon>Lysobacterales</taxon>
        <taxon>Lysobacteraceae</taxon>
        <taxon>Luteimonas</taxon>
    </lineage>
</organism>
<dbReference type="Pfam" id="PF14258">
    <property type="entry name" value="DUF4350"/>
    <property type="match status" value="1"/>
</dbReference>
<keyword evidence="1" id="KW-0812">Transmembrane</keyword>
<evidence type="ECO:0000313" key="3">
    <source>
        <dbReference type="EMBL" id="MFC3660718.1"/>
    </source>
</evidence>
<keyword evidence="1" id="KW-1133">Transmembrane helix</keyword>
<feature type="domain" description="DUF4350" evidence="2">
    <location>
        <begin position="44"/>
        <end position="231"/>
    </location>
</feature>
<dbReference type="RefSeq" id="WP_386710645.1">
    <property type="nucleotide sequence ID" value="NZ_JBHRYF010000008.1"/>
</dbReference>
<feature type="transmembrane region" description="Helical" evidence="1">
    <location>
        <begin position="259"/>
        <end position="276"/>
    </location>
</feature>
<dbReference type="Proteomes" id="UP001595724">
    <property type="component" value="Unassembled WGS sequence"/>
</dbReference>
<reference evidence="4" key="1">
    <citation type="journal article" date="2019" name="Int. J. Syst. Evol. Microbiol.">
        <title>The Global Catalogue of Microorganisms (GCM) 10K type strain sequencing project: providing services to taxonomists for standard genome sequencing and annotation.</title>
        <authorList>
            <consortium name="The Broad Institute Genomics Platform"/>
            <consortium name="The Broad Institute Genome Sequencing Center for Infectious Disease"/>
            <person name="Wu L."/>
            <person name="Ma J."/>
        </authorList>
    </citation>
    <scope>NUCLEOTIDE SEQUENCE [LARGE SCALE GENOMIC DNA]</scope>
    <source>
        <strain evidence="4">KCTC 42211</strain>
    </source>
</reference>
<protein>
    <submittedName>
        <fullName evidence="3">DUF4350 domain-containing protein</fullName>
    </submittedName>
</protein>
<evidence type="ECO:0000259" key="2">
    <source>
        <dbReference type="Pfam" id="PF14258"/>
    </source>
</evidence>
<keyword evidence="1" id="KW-0472">Membrane</keyword>
<keyword evidence="4" id="KW-1185">Reference proteome</keyword>
<name>A0ABV7UVY0_9GAMM</name>
<evidence type="ECO:0000313" key="4">
    <source>
        <dbReference type="Proteomes" id="UP001595724"/>
    </source>
</evidence>
<evidence type="ECO:0000256" key="1">
    <source>
        <dbReference type="SAM" id="Phobius"/>
    </source>
</evidence>
<dbReference type="EMBL" id="JBHRYF010000008">
    <property type="protein sequence ID" value="MFC3660718.1"/>
    <property type="molecule type" value="Genomic_DNA"/>
</dbReference>
<comment type="caution">
    <text evidence="3">The sequence shown here is derived from an EMBL/GenBank/DDBJ whole genome shotgun (WGS) entry which is preliminary data.</text>
</comment>
<gene>
    <name evidence="3" type="ORF">ACFOM9_11630</name>
</gene>
<sequence>MKVSLRNVGLVVLGLLVLAAAAAWWTYNYEYVEREVILRPRGEASYNPLYALKLALQADGVQARSRQRLQLDDMPPGPRDTVLVLSDPRTLPVEDVERLLDWVRAGGHLLVRTPPLERGEATRAGELFDALRLRPLATGDCMRLAPPARAGGERGDDSKKATGAAFAFCSGTRFTMLGVEPLHAWGDLDNGYAYARLAHGAGTVDVVADFDFLTNASLEHPAFSALARQLLQPGWKRGTVHLVYAANMPSLWRLLLERAWMAWLPALLALVAWLWMRTQRFGPRLPSPEPARRALLEHVQASGEHLWRYGRASALYAAVREVFMARLRRRDPLAAALDGRAQVEAIARRTGASPADIEQALQTPRPNDGADFRQRIARLLQLRQQL</sequence>
<proteinExistence type="predicted"/>
<dbReference type="InterPro" id="IPR025646">
    <property type="entry name" value="DUF4350"/>
</dbReference>
<accession>A0ABV7UVY0</accession>